<dbReference type="Proteomes" id="UP000060132">
    <property type="component" value="Chromosome"/>
</dbReference>
<proteinExistence type="inferred from homology"/>
<dbReference type="PANTHER" id="PTHR12215">
    <property type="entry name" value="PHOSPHOPANTETHEINE TRANSFERASE"/>
    <property type="match status" value="1"/>
</dbReference>
<evidence type="ECO:0000313" key="5">
    <source>
        <dbReference type="Proteomes" id="UP000060132"/>
    </source>
</evidence>
<organism evidence="4 5">
    <name type="scientific">Haemophilus ducreyi</name>
    <dbReference type="NCBI Taxonomy" id="730"/>
    <lineage>
        <taxon>Bacteria</taxon>
        <taxon>Pseudomonadati</taxon>
        <taxon>Pseudomonadota</taxon>
        <taxon>Gammaproteobacteria</taxon>
        <taxon>Pasteurellales</taxon>
        <taxon>Pasteurellaceae</taxon>
        <taxon>Haemophilus</taxon>
    </lineage>
</organism>
<evidence type="ECO:0000256" key="1">
    <source>
        <dbReference type="ARBA" id="ARBA00010990"/>
    </source>
</evidence>
<accession>A0AAC8UC02</accession>
<evidence type="ECO:0000259" key="3">
    <source>
        <dbReference type="Pfam" id="PF01648"/>
    </source>
</evidence>
<dbReference type="Pfam" id="PF01648">
    <property type="entry name" value="ACPS"/>
    <property type="match status" value="1"/>
</dbReference>
<gene>
    <name evidence="4" type="ORF">RZ57_02930</name>
</gene>
<dbReference type="InterPro" id="IPR037143">
    <property type="entry name" value="4-PPantetheinyl_Trfase_dom_sf"/>
</dbReference>
<evidence type="ECO:0000256" key="2">
    <source>
        <dbReference type="ARBA" id="ARBA00022679"/>
    </source>
</evidence>
<dbReference type="Gene3D" id="3.90.470.20">
    <property type="entry name" value="4'-phosphopantetheinyl transferase domain"/>
    <property type="match status" value="1"/>
</dbReference>
<evidence type="ECO:0000313" key="4">
    <source>
        <dbReference type="EMBL" id="AKO32163.1"/>
    </source>
</evidence>
<keyword evidence="2 4" id="KW-0808">Transferase</keyword>
<dbReference type="AlphaFoldDB" id="A0AAC8UC02"/>
<dbReference type="GO" id="GO:0019878">
    <property type="term" value="P:lysine biosynthetic process via aminoadipic acid"/>
    <property type="evidence" value="ECO:0007669"/>
    <property type="project" value="TreeGrafter"/>
</dbReference>
<name>A0AAC8UC02_HAEDC</name>
<dbReference type="EMBL" id="CP011219">
    <property type="protein sequence ID" value="AKO32163.1"/>
    <property type="molecule type" value="Genomic_DNA"/>
</dbReference>
<dbReference type="GO" id="GO:0008897">
    <property type="term" value="F:holo-[acyl-carrier-protein] synthase activity"/>
    <property type="evidence" value="ECO:0007669"/>
    <property type="project" value="InterPro"/>
</dbReference>
<dbReference type="PANTHER" id="PTHR12215:SF10">
    <property type="entry name" value="L-AMINOADIPATE-SEMIALDEHYDE DEHYDROGENASE-PHOSPHOPANTETHEINYL TRANSFERASE"/>
    <property type="match status" value="1"/>
</dbReference>
<dbReference type="GO" id="GO:0000287">
    <property type="term" value="F:magnesium ion binding"/>
    <property type="evidence" value="ECO:0007669"/>
    <property type="project" value="InterPro"/>
</dbReference>
<dbReference type="SUPFAM" id="SSF56214">
    <property type="entry name" value="4'-phosphopantetheinyl transferase"/>
    <property type="match status" value="2"/>
</dbReference>
<protein>
    <submittedName>
        <fullName evidence="4">4'-phosphopantetheinyl transferase</fullName>
    </submittedName>
</protein>
<dbReference type="GO" id="GO:0005829">
    <property type="term" value="C:cytosol"/>
    <property type="evidence" value="ECO:0007669"/>
    <property type="project" value="TreeGrafter"/>
</dbReference>
<dbReference type="OMA" id="SWCLREA"/>
<dbReference type="InterPro" id="IPR050559">
    <property type="entry name" value="P-Pant_transferase_sf"/>
</dbReference>
<dbReference type="InterPro" id="IPR008278">
    <property type="entry name" value="4-PPantetheinyl_Trfase_dom"/>
</dbReference>
<reference evidence="4 5" key="1">
    <citation type="journal article" date="2015" name="PLoS Negl. Trop. Dis.">
        <title>Haemophilus ducreyi Cutaneous Ulcer Strains Are Nearly Identical to Class I Genital Ulcer Strains.</title>
        <authorList>
            <person name="Gangaiah D."/>
            <person name="Webb K.M."/>
            <person name="Humphreys T.L."/>
            <person name="Fortney K.R."/>
            <person name="Toh E."/>
            <person name="Tai A."/>
            <person name="Katz S.S."/>
            <person name="Pillay A."/>
            <person name="Chen C.Y."/>
            <person name="Roberts S.A."/>
            <person name="Munson R.S.Jr."/>
            <person name="Spinola S.M."/>
        </authorList>
    </citation>
    <scope>NUCLEOTIDE SEQUENCE [LARGE SCALE GENOMIC DNA]</scope>
    <source>
        <strain evidence="5">CLU2</strain>
    </source>
</reference>
<feature type="domain" description="4'-phosphopantetheinyl transferase" evidence="3">
    <location>
        <begin position="107"/>
        <end position="179"/>
    </location>
</feature>
<dbReference type="RefSeq" id="WP_010944710.1">
    <property type="nucleotide sequence ID" value="NZ_CP011218.1"/>
</dbReference>
<sequence length="246" mass="28499">MPKTATIIEVAFAHYDEAIPLPPLPKALSERQFKRWKSRCLANFLLGKLFEKHQLATQLLDNIQLTTSGRPFVAHPNIDFNISHSGDWVAVILCKKEAAIATPKKCVGIDIEHPQRSRRYADLLKHYANPEEIEGLLHQNHTPFTALIDRFYLSWCIREAVLKSQGVGIVKLSEVRHLPQQRLIESAHCPTGKLCFYYQLPFYLCYFYEAIEYCQPKLMQWQQGKWQTIDHIEPLVYQVNPQKADN</sequence>
<comment type="similarity">
    <text evidence="1">Belongs to the P-Pant transferase superfamily. Gsp/Sfp/HetI/AcpT family.</text>
</comment>